<dbReference type="Proteomes" id="UP000634136">
    <property type="component" value="Unassembled WGS sequence"/>
</dbReference>
<keyword evidence="3" id="KW-1185">Reference proteome</keyword>
<feature type="chain" id="PRO_5032581770" evidence="1">
    <location>
        <begin position="18"/>
        <end position="50"/>
    </location>
</feature>
<dbReference type="EMBL" id="JAAIUW010000008">
    <property type="protein sequence ID" value="KAF7820962.1"/>
    <property type="molecule type" value="Genomic_DNA"/>
</dbReference>
<sequence>MLVLFPLLLLNSALTSASVLNLNSAFLGDFFRTRLPVSFWNRVHLRLLNQ</sequence>
<comment type="caution">
    <text evidence="2">The sequence shown here is derived from an EMBL/GenBank/DDBJ whole genome shotgun (WGS) entry which is preliminary data.</text>
</comment>
<proteinExistence type="predicted"/>
<reference evidence="2" key="1">
    <citation type="submission" date="2020-09" db="EMBL/GenBank/DDBJ databases">
        <title>Genome-Enabled Discovery of Anthraquinone Biosynthesis in Senna tora.</title>
        <authorList>
            <person name="Kang S.-H."/>
            <person name="Pandey R.P."/>
            <person name="Lee C.-M."/>
            <person name="Sim J.-S."/>
            <person name="Jeong J.-T."/>
            <person name="Choi B.-S."/>
            <person name="Jung M."/>
            <person name="Ginzburg D."/>
            <person name="Zhao K."/>
            <person name="Won S.Y."/>
            <person name="Oh T.-J."/>
            <person name="Yu Y."/>
            <person name="Kim N.-H."/>
            <person name="Lee O.R."/>
            <person name="Lee T.-H."/>
            <person name="Bashyal P."/>
            <person name="Kim T.-S."/>
            <person name="Lee W.-H."/>
            <person name="Kawkins C."/>
            <person name="Kim C.-K."/>
            <person name="Kim J.S."/>
            <person name="Ahn B.O."/>
            <person name="Rhee S.Y."/>
            <person name="Sohng J.K."/>
        </authorList>
    </citation>
    <scope>NUCLEOTIDE SEQUENCE</scope>
    <source>
        <tissue evidence="2">Leaf</tissue>
    </source>
</reference>
<accession>A0A834TF27</accession>
<evidence type="ECO:0000313" key="2">
    <source>
        <dbReference type="EMBL" id="KAF7820962.1"/>
    </source>
</evidence>
<dbReference type="AlphaFoldDB" id="A0A834TF27"/>
<organism evidence="2 3">
    <name type="scientific">Senna tora</name>
    <dbReference type="NCBI Taxonomy" id="362788"/>
    <lineage>
        <taxon>Eukaryota</taxon>
        <taxon>Viridiplantae</taxon>
        <taxon>Streptophyta</taxon>
        <taxon>Embryophyta</taxon>
        <taxon>Tracheophyta</taxon>
        <taxon>Spermatophyta</taxon>
        <taxon>Magnoliopsida</taxon>
        <taxon>eudicotyledons</taxon>
        <taxon>Gunneridae</taxon>
        <taxon>Pentapetalae</taxon>
        <taxon>rosids</taxon>
        <taxon>fabids</taxon>
        <taxon>Fabales</taxon>
        <taxon>Fabaceae</taxon>
        <taxon>Caesalpinioideae</taxon>
        <taxon>Cassia clade</taxon>
        <taxon>Senna</taxon>
    </lineage>
</organism>
<evidence type="ECO:0000313" key="3">
    <source>
        <dbReference type="Proteomes" id="UP000634136"/>
    </source>
</evidence>
<feature type="signal peptide" evidence="1">
    <location>
        <begin position="1"/>
        <end position="17"/>
    </location>
</feature>
<keyword evidence="1" id="KW-0732">Signal</keyword>
<evidence type="ECO:0000256" key="1">
    <source>
        <dbReference type="SAM" id="SignalP"/>
    </source>
</evidence>
<gene>
    <name evidence="2" type="ORF">G2W53_026417</name>
</gene>
<name>A0A834TF27_9FABA</name>
<protein>
    <submittedName>
        <fullName evidence="2">Uncharacterized protein</fullName>
    </submittedName>
</protein>